<dbReference type="PANTHER" id="PTHR13707:SF57">
    <property type="entry name" value="SUCCINYL-COA:3-KETOACID COENZYME A TRANSFERASE SUBUNIT B-RELATED"/>
    <property type="match status" value="1"/>
</dbReference>
<reference evidence="3 4" key="1">
    <citation type="submission" date="2016-04" db="EMBL/GenBank/DDBJ databases">
        <title>Genome sequence of Clostridium magnum DSM 2767.</title>
        <authorList>
            <person name="Poehlein A."/>
            <person name="Uhlig R."/>
            <person name="Fischer R."/>
            <person name="Bahl H."/>
            <person name="Daniel R."/>
        </authorList>
    </citation>
    <scope>NUCLEOTIDE SEQUENCE [LARGE SCALE GENOMIC DNA]</scope>
    <source>
        <strain evidence="3 4">DSM 2767</strain>
    </source>
</reference>
<accession>A0A161X5F5</accession>
<dbReference type="EC" id="2.8.3.9" evidence="3"/>
<dbReference type="NCBIfam" id="TIGR02428">
    <property type="entry name" value="pcaJ_scoB_fam"/>
    <property type="match status" value="1"/>
</dbReference>
<dbReference type="SMART" id="SM00882">
    <property type="entry name" value="CoA_trans"/>
    <property type="match status" value="1"/>
</dbReference>
<dbReference type="AlphaFoldDB" id="A0A161X5F5"/>
<dbReference type="PATRIC" id="fig|1121326.3.peg.5503"/>
<name>A0A161X5F5_9CLOT</name>
<dbReference type="RefSeq" id="WP_066629692.1">
    <property type="nucleotide sequence ID" value="NZ_FQXL01000058.1"/>
</dbReference>
<evidence type="ECO:0000313" key="3">
    <source>
        <dbReference type="EMBL" id="KZL89216.1"/>
    </source>
</evidence>
<protein>
    <submittedName>
        <fullName evidence="3">Butyrate--acetoacetate CoA-transferase subunit B</fullName>
        <ecNumber evidence="3">2.8.3.9</ecNumber>
    </submittedName>
</protein>
<dbReference type="GO" id="GO:0047371">
    <property type="term" value="F:butyrate-acetoacetate CoA-transferase activity"/>
    <property type="evidence" value="ECO:0007669"/>
    <property type="project" value="UniProtKB-EC"/>
</dbReference>
<dbReference type="Proteomes" id="UP000076603">
    <property type="component" value="Unassembled WGS sequence"/>
</dbReference>
<dbReference type="Pfam" id="PF01144">
    <property type="entry name" value="CoA_trans"/>
    <property type="match status" value="1"/>
</dbReference>
<dbReference type="SUPFAM" id="SSF100950">
    <property type="entry name" value="NagB/RpiA/CoA transferase-like"/>
    <property type="match status" value="1"/>
</dbReference>
<dbReference type="STRING" id="1121326.CLMAG_54340"/>
<dbReference type="InterPro" id="IPR004165">
    <property type="entry name" value="CoA_trans_fam_I"/>
</dbReference>
<dbReference type="InterPro" id="IPR004164">
    <property type="entry name" value="CoA_transf_AS"/>
</dbReference>
<comment type="caution">
    <text evidence="3">The sequence shown here is derived from an EMBL/GenBank/DDBJ whole genome shotgun (WGS) entry which is preliminary data.</text>
</comment>
<evidence type="ECO:0000256" key="2">
    <source>
        <dbReference type="ARBA" id="ARBA00022679"/>
    </source>
</evidence>
<evidence type="ECO:0000256" key="1">
    <source>
        <dbReference type="ARBA" id="ARBA00007047"/>
    </source>
</evidence>
<dbReference type="OrthoDB" id="9778604at2"/>
<dbReference type="InterPro" id="IPR037171">
    <property type="entry name" value="NagB/RpiA_transferase-like"/>
</dbReference>
<dbReference type="EMBL" id="LWAE01000010">
    <property type="protein sequence ID" value="KZL89216.1"/>
    <property type="molecule type" value="Genomic_DNA"/>
</dbReference>
<dbReference type="InterPro" id="IPR012791">
    <property type="entry name" value="3-oxoacid_CoA-transf_B"/>
</dbReference>
<gene>
    <name evidence="3" type="primary">ctfB_1</name>
    <name evidence="3" type="ORF">CLMAG_54340</name>
</gene>
<dbReference type="Gene3D" id="3.40.1080.10">
    <property type="entry name" value="Glutaconate Coenzyme A-transferase"/>
    <property type="match status" value="1"/>
</dbReference>
<organism evidence="3 4">
    <name type="scientific">Clostridium magnum DSM 2767</name>
    <dbReference type="NCBI Taxonomy" id="1121326"/>
    <lineage>
        <taxon>Bacteria</taxon>
        <taxon>Bacillati</taxon>
        <taxon>Bacillota</taxon>
        <taxon>Clostridia</taxon>
        <taxon>Eubacteriales</taxon>
        <taxon>Clostridiaceae</taxon>
        <taxon>Clostridium</taxon>
    </lineage>
</organism>
<keyword evidence="2 3" id="KW-0808">Transferase</keyword>
<dbReference type="PANTHER" id="PTHR13707">
    <property type="entry name" value="KETOACID-COENZYME A TRANSFERASE"/>
    <property type="match status" value="1"/>
</dbReference>
<proteinExistence type="inferred from homology"/>
<sequence length="219" mass="23226">MSGKNVKEFIAKRIAKELRDGDVVNLGIGLPTMVANYIPEGVNVVLQSENGFVGLGSQPEEYELDKDIVNAGGQPVTIRKGAAFFDSATSFGIIRGGHVSATVLGALEVDQKGNLANFMVPGKMVPGMGGAMDLVSGAKKVIIAMLHTAKGEPKILKECKLPLTAAGKVSLIVTEMGVMEVTPNGLVLKEIAPDVTVEDILRETEADLIISDNLKFMEY</sequence>
<dbReference type="PROSITE" id="PS01274">
    <property type="entry name" value="COA_TRANSF_2"/>
    <property type="match status" value="1"/>
</dbReference>
<evidence type="ECO:0000313" key="4">
    <source>
        <dbReference type="Proteomes" id="UP000076603"/>
    </source>
</evidence>
<keyword evidence="4" id="KW-1185">Reference proteome</keyword>
<comment type="similarity">
    <text evidence="1">Belongs to the 3-oxoacid CoA-transferase subunit B family.</text>
</comment>